<dbReference type="SUPFAM" id="SSF53659">
    <property type="entry name" value="Isocitrate/Isopropylmalate dehydrogenase-like"/>
    <property type="match status" value="1"/>
</dbReference>
<dbReference type="RefSeq" id="WP_262430054.1">
    <property type="nucleotide sequence ID" value="NZ_JACRTG010000025.1"/>
</dbReference>
<dbReference type="Proteomes" id="UP000601171">
    <property type="component" value="Unassembled WGS sequence"/>
</dbReference>
<dbReference type="InterPro" id="IPR003664">
    <property type="entry name" value="FA_synthesis"/>
</dbReference>
<comment type="catalytic activity">
    <reaction evidence="1 10">
        <text>a fatty acyl-[ACP] + phosphate = an acyl phosphate + holo-[ACP]</text>
        <dbReference type="Rhea" id="RHEA:42292"/>
        <dbReference type="Rhea" id="RHEA-COMP:9685"/>
        <dbReference type="Rhea" id="RHEA-COMP:14125"/>
        <dbReference type="ChEBI" id="CHEBI:43474"/>
        <dbReference type="ChEBI" id="CHEBI:59918"/>
        <dbReference type="ChEBI" id="CHEBI:64479"/>
        <dbReference type="ChEBI" id="CHEBI:138651"/>
        <dbReference type="EC" id="2.3.1.274"/>
    </reaction>
</comment>
<dbReference type="AlphaFoldDB" id="A0A926IFK4"/>
<dbReference type="Gene3D" id="3.40.718.10">
    <property type="entry name" value="Isopropylmalate Dehydrogenase"/>
    <property type="match status" value="1"/>
</dbReference>
<keyword evidence="6 10" id="KW-0594">Phospholipid biosynthesis</keyword>
<evidence type="ECO:0000256" key="8">
    <source>
        <dbReference type="ARBA" id="ARBA00024069"/>
    </source>
</evidence>
<comment type="subcellular location">
    <subcellularLocation>
        <location evidence="10">Cytoplasm</location>
    </subcellularLocation>
    <text evidence="10">Associated with the membrane possibly through PlsY.</text>
</comment>
<keyword evidence="7 10" id="KW-1208">Phospholipid metabolism</keyword>
<dbReference type="PANTHER" id="PTHR30100">
    <property type="entry name" value="FATTY ACID/PHOSPHOLIPID SYNTHESIS PROTEIN PLSX"/>
    <property type="match status" value="1"/>
</dbReference>
<protein>
    <recommendedName>
        <fullName evidence="8 10">Phosphate acyltransferase</fullName>
        <ecNumber evidence="8 10">2.3.1.274</ecNumber>
    </recommendedName>
    <alternativeName>
        <fullName evidence="10">Acyl-ACP phosphotransacylase</fullName>
    </alternativeName>
    <alternativeName>
        <fullName evidence="10">Acyl-[acyl-carrier-protein]--phosphate acyltransferase</fullName>
    </alternativeName>
    <alternativeName>
        <fullName evidence="10">Phosphate-acyl-ACP acyltransferase</fullName>
    </alternativeName>
</protein>
<evidence type="ECO:0000256" key="2">
    <source>
        <dbReference type="ARBA" id="ARBA00022490"/>
    </source>
</evidence>
<gene>
    <name evidence="10 11" type="primary">plsX</name>
    <name evidence="11" type="ORF">H8707_10200</name>
</gene>
<dbReference type="EC" id="2.3.1.274" evidence="8 10"/>
<keyword evidence="4 10" id="KW-0808">Transferase</keyword>
<dbReference type="GO" id="GO:0008654">
    <property type="term" value="P:phospholipid biosynthetic process"/>
    <property type="evidence" value="ECO:0007669"/>
    <property type="project" value="UniProtKB-KW"/>
</dbReference>
<evidence type="ECO:0000256" key="6">
    <source>
        <dbReference type="ARBA" id="ARBA00023209"/>
    </source>
</evidence>
<dbReference type="EMBL" id="JACRTG010000025">
    <property type="protein sequence ID" value="MBC8588597.1"/>
    <property type="molecule type" value="Genomic_DNA"/>
</dbReference>
<dbReference type="GO" id="GO:0005737">
    <property type="term" value="C:cytoplasm"/>
    <property type="evidence" value="ECO:0007669"/>
    <property type="project" value="UniProtKB-SubCell"/>
</dbReference>
<accession>A0A926IFK4</accession>
<dbReference type="PANTHER" id="PTHR30100:SF1">
    <property type="entry name" value="PHOSPHATE ACYLTRANSFERASE"/>
    <property type="match status" value="1"/>
</dbReference>
<proteinExistence type="inferred from homology"/>
<evidence type="ECO:0000256" key="5">
    <source>
        <dbReference type="ARBA" id="ARBA00023098"/>
    </source>
</evidence>
<dbReference type="GO" id="GO:0006633">
    <property type="term" value="P:fatty acid biosynthetic process"/>
    <property type="evidence" value="ECO:0007669"/>
    <property type="project" value="UniProtKB-UniRule"/>
</dbReference>
<evidence type="ECO:0000313" key="11">
    <source>
        <dbReference type="EMBL" id="MBC8588597.1"/>
    </source>
</evidence>
<evidence type="ECO:0000256" key="9">
    <source>
        <dbReference type="ARBA" id="ARBA00046608"/>
    </source>
</evidence>
<dbReference type="HAMAP" id="MF_00019">
    <property type="entry name" value="PlsX"/>
    <property type="match status" value="1"/>
</dbReference>
<organism evidence="11 12">
    <name type="scientific">Paratissierella segnis</name>
    <dbReference type="NCBI Taxonomy" id="2763679"/>
    <lineage>
        <taxon>Bacteria</taxon>
        <taxon>Bacillati</taxon>
        <taxon>Bacillota</taxon>
        <taxon>Tissierellia</taxon>
        <taxon>Tissierellales</taxon>
        <taxon>Tissierellaceae</taxon>
        <taxon>Paratissierella</taxon>
    </lineage>
</organism>
<dbReference type="NCBIfam" id="TIGR00182">
    <property type="entry name" value="plsX"/>
    <property type="match status" value="1"/>
</dbReference>
<keyword evidence="11" id="KW-0012">Acyltransferase</keyword>
<comment type="function">
    <text evidence="10">Catalyzes the reversible formation of acyl-phosphate (acyl-PO(4)) from acyl-[acyl-carrier-protein] (acyl-ACP). This enzyme utilizes acyl-ACP as fatty acyl donor, but not acyl-CoA.</text>
</comment>
<evidence type="ECO:0000256" key="4">
    <source>
        <dbReference type="ARBA" id="ARBA00022679"/>
    </source>
</evidence>
<sequence length="330" mass="35698">MKIIVDGMGGDNAPSEIVKGVVDAVNDFNIEVILVGKEDIIEKELTKCKYPEDKIEILNATDVITNEDDPSLAIRRKRDSSMVVGLKALNEGLGDGFISAGSTGALLAGGLFIVKRIEGIERAALTTIYPTGKGVSLLVDAGANVDCKPEYLKQFAVMGSIYMENVMDRNNPKVGLVNIGAEESKGNQLTKETFNLLKKSDINFIGNIEGREIPSGNADVIVADGFVGNIVLKLTEGMAISIFDLLKSAFYENTKSKIGALLLKPQLKNINKMMDYREYGGAPLLGTKMPIVKAHGSSDALAIRNGIKQLMDFAEKDIIKIIEENMSLKN</sequence>
<dbReference type="PIRSF" id="PIRSF002465">
    <property type="entry name" value="Phsphlp_syn_PlsX"/>
    <property type="match status" value="1"/>
</dbReference>
<dbReference type="GO" id="GO:0043811">
    <property type="term" value="F:phosphate:acyl-[acyl carrier protein] acyltransferase activity"/>
    <property type="evidence" value="ECO:0007669"/>
    <property type="project" value="UniProtKB-UniRule"/>
</dbReference>
<name>A0A926IFK4_9FIRM</name>
<dbReference type="InterPro" id="IPR012281">
    <property type="entry name" value="Phospholipid_synth_PlsX-like"/>
</dbReference>
<evidence type="ECO:0000313" key="12">
    <source>
        <dbReference type="Proteomes" id="UP000601171"/>
    </source>
</evidence>
<comment type="pathway">
    <text evidence="10">Lipid metabolism; phospholipid metabolism.</text>
</comment>
<comment type="similarity">
    <text evidence="10">Belongs to the PlsX family.</text>
</comment>
<evidence type="ECO:0000256" key="3">
    <source>
        <dbReference type="ARBA" id="ARBA00022516"/>
    </source>
</evidence>
<dbReference type="Pfam" id="PF02504">
    <property type="entry name" value="FA_synthesis"/>
    <property type="match status" value="1"/>
</dbReference>
<comment type="subunit">
    <text evidence="9 10">Homodimer. Probably interacts with PlsY.</text>
</comment>
<keyword evidence="3 10" id="KW-0444">Lipid biosynthesis</keyword>
<evidence type="ECO:0000256" key="10">
    <source>
        <dbReference type="HAMAP-Rule" id="MF_00019"/>
    </source>
</evidence>
<keyword evidence="2 10" id="KW-0963">Cytoplasm</keyword>
<keyword evidence="12" id="KW-1185">Reference proteome</keyword>
<evidence type="ECO:0000256" key="7">
    <source>
        <dbReference type="ARBA" id="ARBA00023264"/>
    </source>
</evidence>
<keyword evidence="5 10" id="KW-0443">Lipid metabolism</keyword>
<evidence type="ECO:0000256" key="1">
    <source>
        <dbReference type="ARBA" id="ARBA00001232"/>
    </source>
</evidence>
<comment type="caution">
    <text evidence="11">The sequence shown here is derived from an EMBL/GenBank/DDBJ whole genome shotgun (WGS) entry which is preliminary data.</text>
</comment>
<reference evidence="11" key="1">
    <citation type="submission" date="2020-08" db="EMBL/GenBank/DDBJ databases">
        <title>Genome public.</title>
        <authorList>
            <person name="Liu C."/>
            <person name="Sun Q."/>
        </authorList>
    </citation>
    <scope>NUCLEOTIDE SEQUENCE</scope>
    <source>
        <strain evidence="11">BX21</strain>
    </source>
</reference>